<dbReference type="SUPFAM" id="SSF52540">
    <property type="entry name" value="P-loop containing nucleoside triphosphate hydrolases"/>
    <property type="match status" value="1"/>
</dbReference>
<evidence type="ECO:0000313" key="1">
    <source>
        <dbReference type="EMBL" id="KKM96043.1"/>
    </source>
</evidence>
<dbReference type="EMBL" id="LAZR01005931">
    <property type="protein sequence ID" value="KKM96043.1"/>
    <property type="molecule type" value="Genomic_DNA"/>
</dbReference>
<sequence>MIFGHEDKVALFTSLARQNALKHAYLFFGDSQIGKYHFARHLAYFLEYGVFAVSNKPLIDTILVELQDDKKTIGIDEIRQLRGFLFQKPFKSQRRLIIINDAHLLTVEAQSSMLKFVEDASPHVTFIFIAWDPYVLIPPLASRLLHVYFARASELEVVTFLQKHHSVAKQKAQKIAQRSFGRIGRAAALLDTVENGEQSVAEWVGDTIMELYLRDKKGNAQTIMWLLEKEMMLHRYPLNQNLQRKVIEERIR</sequence>
<dbReference type="InterPro" id="IPR050238">
    <property type="entry name" value="DNA_Rep/Repair_Clamp_Loader"/>
</dbReference>
<dbReference type="AlphaFoldDB" id="A0A0F9LRN1"/>
<dbReference type="PANTHER" id="PTHR11669:SF8">
    <property type="entry name" value="DNA POLYMERASE III SUBUNIT DELTA"/>
    <property type="match status" value="1"/>
</dbReference>
<dbReference type="PANTHER" id="PTHR11669">
    <property type="entry name" value="REPLICATION FACTOR C / DNA POLYMERASE III GAMMA-TAU SUBUNIT"/>
    <property type="match status" value="1"/>
</dbReference>
<comment type="caution">
    <text evidence="1">The sequence shown here is derived from an EMBL/GenBank/DDBJ whole genome shotgun (WGS) entry which is preliminary data.</text>
</comment>
<name>A0A0F9LRN1_9ZZZZ</name>
<dbReference type="Pfam" id="PF13177">
    <property type="entry name" value="DNA_pol3_delta2"/>
    <property type="match status" value="1"/>
</dbReference>
<dbReference type="InterPro" id="IPR027417">
    <property type="entry name" value="P-loop_NTPase"/>
</dbReference>
<reference evidence="1" key="1">
    <citation type="journal article" date="2015" name="Nature">
        <title>Complex archaea that bridge the gap between prokaryotes and eukaryotes.</title>
        <authorList>
            <person name="Spang A."/>
            <person name="Saw J.H."/>
            <person name="Jorgensen S.L."/>
            <person name="Zaremba-Niedzwiedzka K."/>
            <person name="Martijn J."/>
            <person name="Lind A.E."/>
            <person name="van Eijk R."/>
            <person name="Schleper C."/>
            <person name="Guy L."/>
            <person name="Ettema T.J."/>
        </authorList>
    </citation>
    <scope>NUCLEOTIDE SEQUENCE</scope>
</reference>
<gene>
    <name evidence="1" type="ORF">LCGC14_1182100</name>
</gene>
<organism evidence="1">
    <name type="scientific">marine sediment metagenome</name>
    <dbReference type="NCBI Taxonomy" id="412755"/>
    <lineage>
        <taxon>unclassified sequences</taxon>
        <taxon>metagenomes</taxon>
        <taxon>ecological metagenomes</taxon>
    </lineage>
</organism>
<proteinExistence type="predicted"/>
<dbReference type="Gene3D" id="3.40.50.300">
    <property type="entry name" value="P-loop containing nucleotide triphosphate hydrolases"/>
    <property type="match status" value="1"/>
</dbReference>
<accession>A0A0F9LRN1</accession>
<evidence type="ECO:0008006" key="2">
    <source>
        <dbReference type="Google" id="ProtNLM"/>
    </source>
</evidence>
<dbReference type="GO" id="GO:0006261">
    <property type="term" value="P:DNA-templated DNA replication"/>
    <property type="evidence" value="ECO:0007669"/>
    <property type="project" value="TreeGrafter"/>
</dbReference>
<protein>
    <recommendedName>
        <fullName evidence="2">AAA+ ATPase domain-containing protein</fullName>
    </recommendedName>
</protein>